<evidence type="ECO:0000256" key="7">
    <source>
        <dbReference type="PROSITE-ProRule" id="PRU00023"/>
    </source>
</evidence>
<feature type="compositionally biased region" description="Low complexity" evidence="8">
    <location>
        <begin position="512"/>
        <end position="527"/>
    </location>
</feature>
<feature type="repeat" description="ANK" evidence="7">
    <location>
        <begin position="168"/>
        <end position="200"/>
    </location>
</feature>
<reference evidence="12" key="1">
    <citation type="submission" date="2024-07" db="EMBL/GenBank/DDBJ databases">
        <title>Two chromosome-level genome assemblies of Korean endemic species Abeliophyllum distichum and Forsythia ovata (Oleaceae).</title>
        <authorList>
            <person name="Jang H."/>
        </authorList>
    </citation>
    <scope>NUCLEOTIDE SEQUENCE [LARGE SCALE GENOMIC DNA]</scope>
</reference>
<evidence type="ECO:0000256" key="4">
    <source>
        <dbReference type="ARBA" id="ARBA00022989"/>
    </source>
</evidence>
<dbReference type="InterPro" id="IPR036770">
    <property type="entry name" value="Ankyrin_rpt-contain_sf"/>
</dbReference>
<protein>
    <submittedName>
        <fullName evidence="11">Ankyrin repeat family protein</fullName>
    </submittedName>
</protein>
<evidence type="ECO:0000256" key="2">
    <source>
        <dbReference type="ARBA" id="ARBA00022692"/>
    </source>
</evidence>
<feature type="transmembrane region" description="Helical" evidence="9">
    <location>
        <begin position="473"/>
        <end position="498"/>
    </location>
</feature>
<keyword evidence="6 9" id="KW-0472">Membrane</keyword>
<sequence>MEPSSAGLQATATPRKKMAKQLTGKRDDTALHSAARAGNIIAIREIISSAEEEELRELLSKQNSAGETALYIAAEYGYFELVREMIKYYDLVVAGIKAKNGFDALHIAVKQGDSEVVKVLMEAHPELSMTVDAANTTALHTAATQGNIEVVNYLLESDSSLATIARSNGKTVLHSAARNGHVQVVKALLREDSEITKRTDKKGQSALHMAVKGQNIEMVEELINADPSSINMVDNKGNSTLHIATRKGRAQIVKVILGQNETDTRVINRSYETAFDTAEKMGHAEIAAILQEHGVPSAKVIKPQAMNPAQELNRTVSDIKHEVHHQLEHTLQTRKRVQGIAKRLNRMNLEGLNNAINSTTVVAVLIAAVTFAAIFTVPGQYADDPQNISSGLSLGEANIAHKPPFLIFFIFGSTALFISLSVVVVQTSVVVTECKTKKKMMAVINKIMWLACVLVSVAYLALSFIVVGEHEKWLAIGVTIIGATIMAPTIGTMCYWVIMHQIESSNKKSIRRNSQSSRLRSFSVSDSENQAEKQPHAPSRAIVVSAIGLHAPPQESRVDPHALARIAVIAGLIEVLIP</sequence>
<evidence type="ECO:0000256" key="8">
    <source>
        <dbReference type="SAM" id="MobiDB-lite"/>
    </source>
</evidence>
<dbReference type="InterPro" id="IPR002110">
    <property type="entry name" value="Ankyrin_rpt"/>
</dbReference>
<feature type="transmembrane region" description="Helical" evidence="9">
    <location>
        <begin position="405"/>
        <end position="426"/>
    </location>
</feature>
<dbReference type="PANTHER" id="PTHR24186:SF18">
    <property type="entry name" value="ANKYRIN REPEAT FAMILY PROTEIN"/>
    <property type="match status" value="1"/>
</dbReference>
<keyword evidence="2 9" id="KW-0812">Transmembrane</keyword>
<dbReference type="PANTHER" id="PTHR24186">
    <property type="entry name" value="PROTEIN PHOSPHATASE 1 REGULATORY SUBUNIT"/>
    <property type="match status" value="1"/>
</dbReference>
<keyword evidence="5 7" id="KW-0040">ANK repeat</keyword>
<dbReference type="GO" id="GO:0016020">
    <property type="term" value="C:membrane"/>
    <property type="evidence" value="ECO:0007669"/>
    <property type="project" value="UniProtKB-SubCell"/>
</dbReference>
<feature type="region of interest" description="Disordered" evidence="8">
    <location>
        <begin position="509"/>
        <end position="537"/>
    </location>
</feature>
<evidence type="ECO:0000256" key="6">
    <source>
        <dbReference type="ARBA" id="ARBA00023136"/>
    </source>
</evidence>
<dbReference type="SUPFAM" id="SSF48403">
    <property type="entry name" value="Ankyrin repeat"/>
    <property type="match status" value="1"/>
</dbReference>
<dbReference type="AlphaFoldDB" id="A0ABD1T737"/>
<keyword evidence="4 9" id="KW-1133">Transmembrane helix</keyword>
<dbReference type="Proteomes" id="UP001604277">
    <property type="component" value="Unassembled WGS sequence"/>
</dbReference>
<evidence type="ECO:0000313" key="11">
    <source>
        <dbReference type="EMBL" id="KAL2508510.1"/>
    </source>
</evidence>
<name>A0ABD1T737_9LAMI</name>
<evidence type="ECO:0000256" key="1">
    <source>
        <dbReference type="ARBA" id="ARBA00004141"/>
    </source>
</evidence>
<feature type="region of interest" description="Disordered" evidence="8">
    <location>
        <begin position="1"/>
        <end position="25"/>
    </location>
</feature>
<evidence type="ECO:0000313" key="12">
    <source>
        <dbReference type="Proteomes" id="UP001604277"/>
    </source>
</evidence>
<feature type="transmembrane region" description="Helical" evidence="9">
    <location>
        <begin position="352"/>
        <end position="375"/>
    </location>
</feature>
<organism evidence="11 12">
    <name type="scientific">Forsythia ovata</name>
    <dbReference type="NCBI Taxonomy" id="205694"/>
    <lineage>
        <taxon>Eukaryota</taxon>
        <taxon>Viridiplantae</taxon>
        <taxon>Streptophyta</taxon>
        <taxon>Embryophyta</taxon>
        <taxon>Tracheophyta</taxon>
        <taxon>Spermatophyta</taxon>
        <taxon>Magnoliopsida</taxon>
        <taxon>eudicotyledons</taxon>
        <taxon>Gunneridae</taxon>
        <taxon>Pentapetalae</taxon>
        <taxon>asterids</taxon>
        <taxon>lamiids</taxon>
        <taxon>Lamiales</taxon>
        <taxon>Oleaceae</taxon>
        <taxon>Forsythieae</taxon>
        <taxon>Forsythia</taxon>
    </lineage>
</organism>
<feature type="repeat" description="ANK" evidence="7">
    <location>
        <begin position="100"/>
        <end position="132"/>
    </location>
</feature>
<keyword evidence="3" id="KW-0677">Repeat</keyword>
<feature type="repeat" description="ANK" evidence="7">
    <location>
        <begin position="236"/>
        <end position="257"/>
    </location>
</feature>
<evidence type="ECO:0000256" key="9">
    <source>
        <dbReference type="SAM" id="Phobius"/>
    </source>
</evidence>
<evidence type="ECO:0000259" key="10">
    <source>
        <dbReference type="Pfam" id="PF13962"/>
    </source>
</evidence>
<feature type="repeat" description="ANK" evidence="7">
    <location>
        <begin position="134"/>
        <end position="166"/>
    </location>
</feature>
<dbReference type="Pfam" id="PF13962">
    <property type="entry name" value="PGG"/>
    <property type="match status" value="1"/>
</dbReference>
<dbReference type="PROSITE" id="PS50297">
    <property type="entry name" value="ANK_REP_REGION"/>
    <property type="match status" value="5"/>
</dbReference>
<dbReference type="Pfam" id="PF12796">
    <property type="entry name" value="Ank_2"/>
    <property type="match status" value="3"/>
</dbReference>
<dbReference type="SMART" id="SM00248">
    <property type="entry name" value="ANK"/>
    <property type="match status" value="8"/>
</dbReference>
<feature type="transmembrane region" description="Helical" evidence="9">
    <location>
        <begin position="447"/>
        <end position="467"/>
    </location>
</feature>
<comment type="caution">
    <text evidence="11">The sequence shown here is derived from an EMBL/GenBank/DDBJ whole genome shotgun (WGS) entry which is preliminary data.</text>
</comment>
<gene>
    <name evidence="11" type="ORF">Fot_32157</name>
</gene>
<dbReference type="PROSITE" id="PS50088">
    <property type="entry name" value="ANK_REPEAT"/>
    <property type="match status" value="5"/>
</dbReference>
<evidence type="ECO:0000256" key="3">
    <source>
        <dbReference type="ARBA" id="ARBA00022737"/>
    </source>
</evidence>
<dbReference type="Gene3D" id="1.25.40.20">
    <property type="entry name" value="Ankyrin repeat-containing domain"/>
    <property type="match status" value="2"/>
</dbReference>
<feature type="domain" description="PGG" evidence="10">
    <location>
        <begin position="350"/>
        <end position="466"/>
    </location>
</feature>
<feature type="compositionally biased region" description="Polar residues" evidence="8">
    <location>
        <begin position="1"/>
        <end position="12"/>
    </location>
</feature>
<evidence type="ECO:0000256" key="5">
    <source>
        <dbReference type="ARBA" id="ARBA00023043"/>
    </source>
</evidence>
<dbReference type="EMBL" id="JBFOLJ010000009">
    <property type="protein sequence ID" value="KAL2508510.1"/>
    <property type="molecule type" value="Genomic_DNA"/>
</dbReference>
<proteinExistence type="predicted"/>
<comment type="subcellular location">
    <subcellularLocation>
        <location evidence="1">Membrane</location>
        <topology evidence="1">Multi-pass membrane protein</topology>
    </subcellularLocation>
</comment>
<feature type="repeat" description="ANK" evidence="7">
    <location>
        <begin position="202"/>
        <end position="224"/>
    </location>
</feature>
<dbReference type="InterPro" id="IPR026961">
    <property type="entry name" value="PGG_dom"/>
</dbReference>
<accession>A0ABD1T737</accession>
<keyword evidence="12" id="KW-1185">Reference proteome</keyword>